<feature type="compositionally biased region" description="Polar residues" evidence="1">
    <location>
        <begin position="42"/>
        <end position="56"/>
    </location>
</feature>
<feature type="transmembrane region" description="Helical" evidence="2">
    <location>
        <begin position="9"/>
        <end position="32"/>
    </location>
</feature>
<evidence type="ECO:0000256" key="2">
    <source>
        <dbReference type="SAM" id="Phobius"/>
    </source>
</evidence>
<organism evidence="3 4">
    <name type="scientific">Rhododendron griersonianum</name>
    <dbReference type="NCBI Taxonomy" id="479676"/>
    <lineage>
        <taxon>Eukaryota</taxon>
        <taxon>Viridiplantae</taxon>
        <taxon>Streptophyta</taxon>
        <taxon>Embryophyta</taxon>
        <taxon>Tracheophyta</taxon>
        <taxon>Spermatophyta</taxon>
        <taxon>Magnoliopsida</taxon>
        <taxon>eudicotyledons</taxon>
        <taxon>Gunneridae</taxon>
        <taxon>Pentapetalae</taxon>
        <taxon>asterids</taxon>
        <taxon>Ericales</taxon>
        <taxon>Ericaceae</taxon>
        <taxon>Ericoideae</taxon>
        <taxon>Rhodoreae</taxon>
        <taxon>Rhododendron</taxon>
    </lineage>
</organism>
<reference evidence="3" key="1">
    <citation type="submission" date="2020-08" db="EMBL/GenBank/DDBJ databases">
        <title>Plant Genome Project.</title>
        <authorList>
            <person name="Zhang R.-G."/>
        </authorList>
    </citation>
    <scope>NUCLEOTIDE SEQUENCE</scope>
    <source>
        <strain evidence="3">WSP0</strain>
        <tissue evidence="3">Leaf</tissue>
    </source>
</reference>
<dbReference type="EMBL" id="JACTNZ010000036">
    <property type="protein sequence ID" value="KAG5512889.1"/>
    <property type="molecule type" value="Genomic_DNA"/>
</dbReference>
<proteinExistence type="predicted"/>
<dbReference type="AlphaFoldDB" id="A0AAV6HMK0"/>
<evidence type="ECO:0000256" key="1">
    <source>
        <dbReference type="SAM" id="MobiDB-lite"/>
    </source>
</evidence>
<keyword evidence="2" id="KW-0812">Transmembrane</keyword>
<dbReference type="Proteomes" id="UP000823749">
    <property type="component" value="Unassembled WGS sequence"/>
</dbReference>
<keyword evidence="2" id="KW-1133">Transmembrane helix</keyword>
<gene>
    <name evidence="3" type="ORF">RHGRI_038713</name>
</gene>
<accession>A0AAV6HMK0</accession>
<evidence type="ECO:0000313" key="3">
    <source>
        <dbReference type="EMBL" id="KAG5512889.1"/>
    </source>
</evidence>
<keyword evidence="4" id="KW-1185">Reference proteome</keyword>
<sequence>MIHIIEPSLFFFLLSISLILSYLITCFLLTVWRPPDQHGEGKTSTTRETPSHNVQTGMEGEPVGENAGSSFEWASQVNDQSTLSTLDPNHDALVFPPPQMTLLASENRGGLNRFDEFSAPSQHVGGQAMQSTDHNAFVFPQTQMVSPQEPFWILRKLGSIPLNTENGLIIGSSSGWASRVNDQSTLSTPYPNHDALVFPPPQMTSLPSENRGGSIDLMNSVASQAEPFSDRHISGFSNFATSSDHAAPSQHVGGQAMQSTDHNAFVFPQTLMVSPQEPFPDFMEGSIPLNTENGLIIGSSSGWASRVNDQSTLSTPYPNHDALTLISPPIHGRKISSFNKIVSTLLGAAILAAHLHPSSRDFDLTSWSSSFELEDFPFSANPSLIAIKDFDHCASMLPNLKNKVSFLFIYVDHWLLVF</sequence>
<protein>
    <submittedName>
        <fullName evidence="3">Uncharacterized protein</fullName>
    </submittedName>
</protein>
<comment type="caution">
    <text evidence="3">The sequence shown here is derived from an EMBL/GenBank/DDBJ whole genome shotgun (WGS) entry which is preliminary data.</text>
</comment>
<name>A0AAV6HMK0_9ERIC</name>
<keyword evidence="2" id="KW-0472">Membrane</keyword>
<feature type="region of interest" description="Disordered" evidence="1">
    <location>
        <begin position="37"/>
        <end position="66"/>
    </location>
</feature>
<evidence type="ECO:0000313" key="4">
    <source>
        <dbReference type="Proteomes" id="UP000823749"/>
    </source>
</evidence>